<gene>
    <name evidence="2" type="ORF">CHRIB12_LOCUS5019</name>
</gene>
<dbReference type="Pfam" id="PF04937">
    <property type="entry name" value="DUF659"/>
    <property type="match status" value="1"/>
</dbReference>
<accession>A0A915YWP3</accession>
<feature type="domain" description="DUF659" evidence="1">
    <location>
        <begin position="61"/>
        <end position="126"/>
    </location>
</feature>
<organism evidence="2 3">
    <name type="scientific">Rhizophagus irregularis</name>
    <dbReference type="NCBI Taxonomy" id="588596"/>
    <lineage>
        <taxon>Eukaryota</taxon>
        <taxon>Fungi</taxon>
        <taxon>Fungi incertae sedis</taxon>
        <taxon>Mucoromycota</taxon>
        <taxon>Glomeromycotina</taxon>
        <taxon>Glomeromycetes</taxon>
        <taxon>Glomerales</taxon>
        <taxon>Glomeraceae</taxon>
        <taxon>Rhizophagus</taxon>
    </lineage>
</organism>
<protein>
    <recommendedName>
        <fullName evidence="1">DUF659 domain-containing protein</fullName>
    </recommendedName>
</protein>
<dbReference type="OrthoDB" id="2419618at2759"/>
<proteinExistence type="predicted"/>
<evidence type="ECO:0000259" key="1">
    <source>
        <dbReference type="Pfam" id="PF04937"/>
    </source>
</evidence>
<dbReference type="VEuPathDB" id="FungiDB:RhiirFUN_002959"/>
<name>A0A915YWP3_9GLOM</name>
<comment type="caution">
    <text evidence="2">The sequence shown here is derived from an EMBL/GenBank/DDBJ whole genome shotgun (WGS) entry which is preliminary data.</text>
</comment>
<evidence type="ECO:0000313" key="2">
    <source>
        <dbReference type="EMBL" id="CAB5351056.1"/>
    </source>
</evidence>
<dbReference type="AlphaFoldDB" id="A0A915YWP3"/>
<dbReference type="InterPro" id="IPR007021">
    <property type="entry name" value="DUF659"/>
</dbReference>
<sequence length="137" mass="15761">MAGIPFNVIENPFVLDLFKDLNPGYSPPSRTTLSNHLITEEYTRVSLAIDHDLEQSDNLTLNSHTNEFLIKEISSIIEKLGSDKFTTIVTDNTSNCQIARQNIHQMYPHIWNIQLSQCLIRFLESMLILLQIMKLPF</sequence>
<dbReference type="Proteomes" id="UP000684084">
    <property type="component" value="Unassembled WGS sequence"/>
</dbReference>
<reference evidence="2" key="1">
    <citation type="submission" date="2020-05" db="EMBL/GenBank/DDBJ databases">
        <authorList>
            <person name="Rincon C."/>
            <person name="Sanders R I."/>
            <person name="Robbins C."/>
            <person name="Chaturvedi A."/>
        </authorList>
    </citation>
    <scope>NUCLEOTIDE SEQUENCE</scope>
    <source>
        <strain evidence="2">CHB12</strain>
    </source>
</reference>
<dbReference type="EMBL" id="CAGKOT010000008">
    <property type="protein sequence ID" value="CAB5351056.1"/>
    <property type="molecule type" value="Genomic_DNA"/>
</dbReference>
<evidence type="ECO:0000313" key="3">
    <source>
        <dbReference type="Proteomes" id="UP000684084"/>
    </source>
</evidence>